<organism evidence="1 2">
    <name type="scientific">Mucuna pruriens</name>
    <name type="common">Velvet bean</name>
    <name type="synonym">Dolichos pruriens</name>
    <dbReference type="NCBI Taxonomy" id="157652"/>
    <lineage>
        <taxon>Eukaryota</taxon>
        <taxon>Viridiplantae</taxon>
        <taxon>Streptophyta</taxon>
        <taxon>Embryophyta</taxon>
        <taxon>Tracheophyta</taxon>
        <taxon>Spermatophyta</taxon>
        <taxon>Magnoliopsida</taxon>
        <taxon>eudicotyledons</taxon>
        <taxon>Gunneridae</taxon>
        <taxon>Pentapetalae</taxon>
        <taxon>rosids</taxon>
        <taxon>fabids</taxon>
        <taxon>Fabales</taxon>
        <taxon>Fabaceae</taxon>
        <taxon>Papilionoideae</taxon>
        <taxon>50 kb inversion clade</taxon>
        <taxon>NPAAA clade</taxon>
        <taxon>indigoferoid/millettioid clade</taxon>
        <taxon>Phaseoleae</taxon>
        <taxon>Mucuna</taxon>
    </lineage>
</organism>
<dbReference type="AlphaFoldDB" id="A0A371I1S9"/>
<accession>A0A371I1S9</accession>
<comment type="caution">
    <text evidence="1">The sequence shown here is derived from an EMBL/GenBank/DDBJ whole genome shotgun (WGS) entry which is preliminary data.</text>
</comment>
<gene>
    <name evidence="1" type="ORF">CR513_06706</name>
</gene>
<dbReference type="Proteomes" id="UP000257109">
    <property type="component" value="Unassembled WGS sequence"/>
</dbReference>
<dbReference type="Gene3D" id="3.30.420.10">
    <property type="entry name" value="Ribonuclease H-like superfamily/Ribonuclease H"/>
    <property type="match status" value="1"/>
</dbReference>
<keyword evidence="2" id="KW-1185">Reference proteome</keyword>
<dbReference type="GO" id="GO:0003676">
    <property type="term" value="F:nucleic acid binding"/>
    <property type="evidence" value="ECO:0007669"/>
    <property type="project" value="InterPro"/>
</dbReference>
<dbReference type="PANTHER" id="PTHR37984">
    <property type="entry name" value="PROTEIN CBG26694"/>
    <property type="match status" value="1"/>
</dbReference>
<evidence type="ECO:0000313" key="1">
    <source>
        <dbReference type="EMBL" id="RDY09000.1"/>
    </source>
</evidence>
<name>A0A371I1S9_MUCPR</name>
<evidence type="ECO:0008006" key="3">
    <source>
        <dbReference type="Google" id="ProtNLM"/>
    </source>
</evidence>
<dbReference type="InterPro" id="IPR050951">
    <property type="entry name" value="Retrovirus_Pol_polyprotein"/>
</dbReference>
<sequence>MLRNATRVKDYFTKWVEIELVATISPERVKRFYWKMLVCSFGLPAMIVSDNGTQFASQSQSFILIEHSQSNDQTKVANKIILRGLRRRLEEAKGRWVEKLSQVLWSYHTTPHSATNEISFRLAFGTEAMILVEIWESSPGPPGFNTSKMKTSYD</sequence>
<reference evidence="1" key="1">
    <citation type="submission" date="2018-05" db="EMBL/GenBank/DDBJ databases">
        <title>Draft genome of Mucuna pruriens seed.</title>
        <authorList>
            <person name="Nnadi N.E."/>
            <person name="Vos R."/>
            <person name="Hasami M.H."/>
            <person name="Devisetty U.K."/>
            <person name="Aguiy J.C."/>
        </authorList>
    </citation>
    <scope>NUCLEOTIDE SEQUENCE [LARGE SCALE GENOMIC DNA]</scope>
    <source>
        <strain evidence="1">JCA_2017</strain>
    </source>
</reference>
<dbReference type="InterPro" id="IPR012337">
    <property type="entry name" value="RNaseH-like_sf"/>
</dbReference>
<dbReference type="SUPFAM" id="SSF53098">
    <property type="entry name" value="Ribonuclease H-like"/>
    <property type="match status" value="1"/>
</dbReference>
<feature type="non-terminal residue" evidence="1">
    <location>
        <position position="1"/>
    </location>
</feature>
<dbReference type="OrthoDB" id="1739513at2759"/>
<dbReference type="InterPro" id="IPR036397">
    <property type="entry name" value="RNaseH_sf"/>
</dbReference>
<evidence type="ECO:0000313" key="2">
    <source>
        <dbReference type="Proteomes" id="UP000257109"/>
    </source>
</evidence>
<dbReference type="EMBL" id="QJKJ01001152">
    <property type="protein sequence ID" value="RDY09000.1"/>
    <property type="molecule type" value="Genomic_DNA"/>
</dbReference>
<dbReference type="PANTHER" id="PTHR37984:SF5">
    <property type="entry name" value="PROTEIN NYNRIN-LIKE"/>
    <property type="match status" value="1"/>
</dbReference>
<protein>
    <recommendedName>
        <fullName evidence="3">Integrase catalytic domain-containing protein</fullName>
    </recommendedName>
</protein>
<proteinExistence type="predicted"/>